<keyword evidence="5" id="KW-1185">Reference proteome</keyword>
<dbReference type="PANTHER" id="PTHR22829:SF6">
    <property type="entry name" value="PHOSPHATIDYLINOSITOL 3,4,5-TRISPHOSPHATE-DEPENDENT RAC EXCHANGER 1 PROTEIN"/>
    <property type="match status" value="1"/>
</dbReference>
<proteinExistence type="predicted"/>
<evidence type="ECO:0000313" key="5">
    <source>
        <dbReference type="Proteomes" id="UP001266305"/>
    </source>
</evidence>
<gene>
    <name evidence="4" type="ORF">P7K49_009850</name>
</gene>
<dbReference type="Gene3D" id="1.10.10.10">
    <property type="entry name" value="Winged helix-like DNA-binding domain superfamily/Winged helix DNA-binding domain"/>
    <property type="match status" value="2"/>
</dbReference>
<feature type="signal peptide" evidence="2">
    <location>
        <begin position="1"/>
        <end position="29"/>
    </location>
</feature>
<keyword evidence="2" id="KW-0732">Signal</keyword>
<dbReference type="InterPro" id="IPR036388">
    <property type="entry name" value="WH-like_DNA-bd_sf"/>
</dbReference>
<dbReference type="Proteomes" id="UP001266305">
    <property type="component" value="Unassembled WGS sequence"/>
</dbReference>
<name>A0ABQ9VL60_SAGOE</name>
<evidence type="ECO:0000256" key="1">
    <source>
        <dbReference type="SAM" id="MobiDB-lite"/>
    </source>
</evidence>
<sequence length="313" mass="34370">MAALQLPRVGTHTSVPLLQLLATFSLLLSSKTLRMELGVDRTQNDPFPTRGSCPTKQMCFFCSPLCLQSRHSECPSTNRYLHTRQIFALRNTRKLKIALPPSGPVIGGGTAGFDKQGAQALASCHLLSLNTDCLGGNSPIPGSLPFPAVFEWAEPEKHPQEPGPGGLSEPLPSGQSGPCGPSVGEFLSTTYYVPGSEFVAWLLEIGEISKTEEGVNLGQALLENGIIHHVSDKHQFKNEQVMYRFRYDDGTYKARSELEDIMSKGVRLYCRLHSLYTPVIKDRDYHLKTYKSVLPGSKLVDWLLAQVRASSGV</sequence>
<feature type="domain" description="DEP" evidence="3">
    <location>
        <begin position="195"/>
        <end position="247"/>
    </location>
</feature>
<evidence type="ECO:0000256" key="2">
    <source>
        <dbReference type="SAM" id="SignalP"/>
    </source>
</evidence>
<evidence type="ECO:0000259" key="3">
    <source>
        <dbReference type="PROSITE" id="PS50186"/>
    </source>
</evidence>
<dbReference type="Pfam" id="PF00610">
    <property type="entry name" value="DEP"/>
    <property type="match status" value="1"/>
</dbReference>
<feature type="compositionally biased region" description="Low complexity" evidence="1">
    <location>
        <begin position="167"/>
        <end position="178"/>
    </location>
</feature>
<dbReference type="EMBL" id="JASSZA010000005">
    <property type="protein sequence ID" value="KAK2110104.1"/>
    <property type="molecule type" value="Genomic_DNA"/>
</dbReference>
<dbReference type="InterPro" id="IPR000591">
    <property type="entry name" value="DEP_dom"/>
</dbReference>
<dbReference type="PROSITE" id="PS50186">
    <property type="entry name" value="DEP"/>
    <property type="match status" value="1"/>
</dbReference>
<accession>A0ABQ9VL60</accession>
<organism evidence="4 5">
    <name type="scientific">Saguinus oedipus</name>
    <name type="common">Cotton-top tamarin</name>
    <name type="synonym">Oedipomidas oedipus</name>
    <dbReference type="NCBI Taxonomy" id="9490"/>
    <lineage>
        <taxon>Eukaryota</taxon>
        <taxon>Metazoa</taxon>
        <taxon>Chordata</taxon>
        <taxon>Craniata</taxon>
        <taxon>Vertebrata</taxon>
        <taxon>Euteleostomi</taxon>
        <taxon>Mammalia</taxon>
        <taxon>Eutheria</taxon>
        <taxon>Euarchontoglires</taxon>
        <taxon>Primates</taxon>
        <taxon>Haplorrhini</taxon>
        <taxon>Platyrrhini</taxon>
        <taxon>Cebidae</taxon>
        <taxon>Callitrichinae</taxon>
        <taxon>Saguinus</taxon>
    </lineage>
</organism>
<feature type="chain" id="PRO_5046419420" description="DEP domain-containing protein" evidence="2">
    <location>
        <begin position="30"/>
        <end position="313"/>
    </location>
</feature>
<reference evidence="4 5" key="1">
    <citation type="submission" date="2023-05" db="EMBL/GenBank/DDBJ databases">
        <title>B98-5 Cell Line De Novo Hybrid Assembly: An Optical Mapping Approach.</title>
        <authorList>
            <person name="Kananen K."/>
            <person name="Auerbach J.A."/>
            <person name="Kautto E."/>
            <person name="Blachly J.S."/>
        </authorList>
    </citation>
    <scope>NUCLEOTIDE SEQUENCE [LARGE SCALE GENOMIC DNA]</scope>
    <source>
        <strain evidence="4">B95-8</strain>
        <tissue evidence="4">Cell line</tissue>
    </source>
</reference>
<dbReference type="InterPro" id="IPR036390">
    <property type="entry name" value="WH_DNA-bd_sf"/>
</dbReference>
<dbReference type="SMART" id="SM00049">
    <property type="entry name" value="DEP"/>
    <property type="match status" value="1"/>
</dbReference>
<feature type="region of interest" description="Disordered" evidence="1">
    <location>
        <begin position="155"/>
        <end position="179"/>
    </location>
</feature>
<dbReference type="InterPro" id="IPR051832">
    <property type="entry name" value="mTOR-Rac_regulators"/>
</dbReference>
<comment type="caution">
    <text evidence="4">The sequence shown here is derived from an EMBL/GenBank/DDBJ whole genome shotgun (WGS) entry which is preliminary data.</text>
</comment>
<dbReference type="SUPFAM" id="SSF46785">
    <property type="entry name" value="Winged helix' DNA-binding domain"/>
    <property type="match status" value="2"/>
</dbReference>
<protein>
    <recommendedName>
        <fullName evidence="3">DEP domain-containing protein</fullName>
    </recommendedName>
</protein>
<evidence type="ECO:0000313" key="4">
    <source>
        <dbReference type="EMBL" id="KAK2110104.1"/>
    </source>
</evidence>
<dbReference type="PANTHER" id="PTHR22829">
    <property type="entry name" value="DEP DOMAIN PROTEIN"/>
    <property type="match status" value="1"/>
</dbReference>